<gene>
    <name evidence="2" type="ORF">C1876_04795</name>
    <name evidence="3" type="ORF">DMP09_05490</name>
</gene>
<reference evidence="5" key="2">
    <citation type="submission" date="2018-05" db="EMBL/GenBank/DDBJ databases">
        <title>Genome Sequencing of selected type strains of the family Eggerthellaceae.</title>
        <authorList>
            <person name="Danylec N."/>
            <person name="Stoll D.A."/>
            <person name="Doetsch A."/>
            <person name="Huch M."/>
        </authorList>
    </citation>
    <scope>NUCLEOTIDE SEQUENCE [LARGE SCALE GENOMIC DNA]</scope>
    <source>
        <strain evidence="5">DSM 16107</strain>
    </source>
</reference>
<feature type="domain" description="HTH marR-type" evidence="1">
    <location>
        <begin position="1"/>
        <end position="136"/>
    </location>
</feature>
<evidence type="ECO:0000259" key="1">
    <source>
        <dbReference type="PROSITE" id="PS50995"/>
    </source>
</evidence>
<dbReference type="InterPro" id="IPR036390">
    <property type="entry name" value="WH_DNA-bd_sf"/>
</dbReference>
<dbReference type="PROSITE" id="PS50995">
    <property type="entry name" value="HTH_MARR_2"/>
    <property type="match status" value="1"/>
</dbReference>
<dbReference type="OrthoDB" id="3176111at2"/>
<reference evidence="2 4" key="1">
    <citation type="journal article" date="2018" name="Elife">
        <title>Discovery and characterization of a prevalent human gut bacterial enzyme sufficient for the inactivation of a family of plant toxins.</title>
        <authorList>
            <person name="Koppel N."/>
            <person name="Bisanz J.E."/>
            <person name="Pandelia M.E."/>
            <person name="Turnbaugh P.J."/>
            <person name="Balskus E.P."/>
        </authorList>
    </citation>
    <scope>NUCLEOTIDE SEQUENCE [LARGE SCALE GENOMIC DNA]</scope>
    <source>
        <strain evidence="2 4">DSM 16107</strain>
    </source>
</reference>
<dbReference type="PANTHER" id="PTHR33164">
    <property type="entry name" value="TRANSCRIPTIONAL REGULATOR, MARR FAMILY"/>
    <property type="match status" value="1"/>
</dbReference>
<proteinExistence type="predicted"/>
<evidence type="ECO:0000313" key="3">
    <source>
        <dbReference type="EMBL" id="RNM42297.1"/>
    </source>
</evidence>
<protein>
    <submittedName>
        <fullName evidence="3">MarR family transcriptional regulator</fullName>
    </submittedName>
</protein>
<reference evidence="3" key="3">
    <citation type="journal article" date="2019" name="Microbiol. Resour. Announc.">
        <title>Draft Genome Sequences of Type Strains of Gordonibacter faecihominis, Paraeggerthella hongkongensis, Parvibacter caecicola,Slackia equolifaciens, Slackia faecicanis, and Slackia isoflavoniconvertens.</title>
        <authorList>
            <person name="Danylec N."/>
            <person name="Stoll D.A."/>
            <person name="Dotsch A."/>
            <person name="Huch M."/>
        </authorList>
    </citation>
    <scope>NUCLEOTIDE SEQUENCE</scope>
    <source>
        <strain evidence="3">DSM 16107</strain>
    </source>
</reference>
<dbReference type="EMBL" id="QICC01000015">
    <property type="protein sequence ID" value="RNM42297.1"/>
    <property type="molecule type" value="Genomic_DNA"/>
</dbReference>
<dbReference type="PANTHER" id="PTHR33164:SF43">
    <property type="entry name" value="HTH-TYPE TRANSCRIPTIONAL REPRESSOR YETL"/>
    <property type="match status" value="1"/>
</dbReference>
<dbReference type="RefSeq" id="WP_114545585.1">
    <property type="nucleotide sequence ID" value="NZ_PPTT01000006.1"/>
</dbReference>
<evidence type="ECO:0000313" key="4">
    <source>
        <dbReference type="Proteomes" id="UP000253817"/>
    </source>
</evidence>
<dbReference type="InterPro" id="IPR039422">
    <property type="entry name" value="MarR/SlyA-like"/>
</dbReference>
<dbReference type="InterPro" id="IPR036388">
    <property type="entry name" value="WH-like_DNA-bd_sf"/>
</dbReference>
<sequence>MDDVVHRLSVTVAQANRFIAAQLKARGLTGIAPSHGDILAQLFASDERSMQELAHAIGRDPSTVTALVKKLAAAGYVRTEKRADDRRATVVSLTARGQELRGDFAAISRELLAVQSRGIDAEEQETMCRVLAAMRENFERALGDA</sequence>
<dbReference type="Gene3D" id="1.10.10.10">
    <property type="entry name" value="Winged helix-like DNA-binding domain superfamily/Winged helix DNA-binding domain"/>
    <property type="match status" value="1"/>
</dbReference>
<dbReference type="AlphaFoldDB" id="A0A3N0IZF3"/>
<dbReference type="Proteomes" id="UP000270112">
    <property type="component" value="Unassembled WGS sequence"/>
</dbReference>
<dbReference type="InterPro" id="IPR000835">
    <property type="entry name" value="HTH_MarR-typ"/>
</dbReference>
<evidence type="ECO:0000313" key="5">
    <source>
        <dbReference type="Proteomes" id="UP000270112"/>
    </source>
</evidence>
<dbReference type="SMART" id="SM00347">
    <property type="entry name" value="HTH_MARR"/>
    <property type="match status" value="1"/>
</dbReference>
<dbReference type="PRINTS" id="PR00598">
    <property type="entry name" value="HTHMARR"/>
</dbReference>
<dbReference type="EMBL" id="PPTT01000006">
    <property type="protein sequence ID" value="RDB70117.1"/>
    <property type="molecule type" value="Genomic_DNA"/>
</dbReference>
<dbReference type="SUPFAM" id="SSF46785">
    <property type="entry name" value="Winged helix' DNA-binding domain"/>
    <property type="match status" value="1"/>
</dbReference>
<dbReference type="Pfam" id="PF01047">
    <property type="entry name" value="MarR"/>
    <property type="match status" value="1"/>
</dbReference>
<dbReference type="GO" id="GO:0003700">
    <property type="term" value="F:DNA-binding transcription factor activity"/>
    <property type="evidence" value="ECO:0007669"/>
    <property type="project" value="InterPro"/>
</dbReference>
<name>A0A3N0IZF3_9ACTN</name>
<accession>A0A3N0IZF3</accession>
<dbReference type="Proteomes" id="UP000253817">
    <property type="component" value="Unassembled WGS sequence"/>
</dbReference>
<keyword evidence="4" id="KW-1185">Reference proteome</keyword>
<comment type="caution">
    <text evidence="3">The sequence shown here is derived from an EMBL/GenBank/DDBJ whole genome shotgun (WGS) entry which is preliminary data.</text>
</comment>
<dbReference type="GO" id="GO:0006950">
    <property type="term" value="P:response to stress"/>
    <property type="evidence" value="ECO:0007669"/>
    <property type="project" value="TreeGrafter"/>
</dbReference>
<evidence type="ECO:0000313" key="2">
    <source>
        <dbReference type="EMBL" id="RDB70117.1"/>
    </source>
</evidence>
<organism evidence="3 5">
    <name type="scientific">Eggerthella sinensis</name>
    <dbReference type="NCBI Taxonomy" id="242230"/>
    <lineage>
        <taxon>Bacteria</taxon>
        <taxon>Bacillati</taxon>
        <taxon>Actinomycetota</taxon>
        <taxon>Coriobacteriia</taxon>
        <taxon>Eggerthellales</taxon>
        <taxon>Eggerthellaceae</taxon>
        <taxon>Eggerthella</taxon>
    </lineage>
</organism>